<name>A0A449B7L5_9BACT</name>
<dbReference type="EMBL" id="LR215039">
    <property type="protein sequence ID" value="VEU76584.1"/>
    <property type="molecule type" value="Genomic_DNA"/>
</dbReference>
<dbReference type="InterPro" id="IPR044946">
    <property type="entry name" value="Restrct_endonuc_typeI_TRD_sf"/>
</dbReference>
<dbReference type="Pfam" id="PF01420">
    <property type="entry name" value="Methylase_S"/>
    <property type="match status" value="1"/>
</dbReference>
<protein>
    <submittedName>
        <fullName evidence="5">Restriction endonuclease S subunits</fullName>
    </submittedName>
</protein>
<evidence type="ECO:0000256" key="1">
    <source>
        <dbReference type="ARBA" id="ARBA00010923"/>
    </source>
</evidence>
<comment type="similarity">
    <text evidence="1">Belongs to the type-I restriction system S methylase family.</text>
</comment>
<sequence>MGRLNTYDFDGEYLSWTIHGYAGEIFYRKGKFSATNVCGILSQINKNIDIRFAYHYLKYIVPNFVFTKGSRQMFMTNEMYQIQIPNISLYKQKQIATILDAFEKYCSEVVGILPLKIQLIEQQYKYYLNKLLADCKR</sequence>
<evidence type="ECO:0000313" key="5">
    <source>
        <dbReference type="EMBL" id="VEU76584.1"/>
    </source>
</evidence>
<dbReference type="Gene3D" id="3.90.220.20">
    <property type="entry name" value="DNA methylase specificity domains"/>
    <property type="match status" value="1"/>
</dbReference>
<keyword evidence="3" id="KW-0238">DNA-binding</keyword>
<keyword evidence="6" id="KW-1185">Reference proteome</keyword>
<dbReference type="GO" id="GO:0003677">
    <property type="term" value="F:DNA binding"/>
    <property type="evidence" value="ECO:0007669"/>
    <property type="project" value="UniProtKB-KW"/>
</dbReference>
<evidence type="ECO:0000256" key="2">
    <source>
        <dbReference type="ARBA" id="ARBA00022747"/>
    </source>
</evidence>
<dbReference type="REBASE" id="298651">
    <property type="entry name" value="S3.Mco10179ORF781P"/>
</dbReference>
<evidence type="ECO:0000259" key="4">
    <source>
        <dbReference type="Pfam" id="PF01420"/>
    </source>
</evidence>
<dbReference type="GO" id="GO:0004519">
    <property type="term" value="F:endonuclease activity"/>
    <property type="evidence" value="ECO:0007669"/>
    <property type="project" value="UniProtKB-KW"/>
</dbReference>
<proteinExistence type="inferred from homology"/>
<keyword evidence="5" id="KW-0378">Hydrolase</keyword>
<accession>A0A449B7L5</accession>
<keyword evidence="5" id="KW-0540">Nuclease</keyword>
<dbReference type="OrthoDB" id="396674at2"/>
<dbReference type="SUPFAM" id="SSF116734">
    <property type="entry name" value="DNA methylase specificity domain"/>
    <property type="match status" value="1"/>
</dbReference>
<keyword evidence="2" id="KW-0680">Restriction system</keyword>
<evidence type="ECO:0000256" key="3">
    <source>
        <dbReference type="ARBA" id="ARBA00023125"/>
    </source>
</evidence>
<evidence type="ECO:0000313" key="6">
    <source>
        <dbReference type="Proteomes" id="UP000289497"/>
    </source>
</evidence>
<gene>
    <name evidence="5" type="ORF">NCTC10179_00784</name>
</gene>
<dbReference type="InterPro" id="IPR000055">
    <property type="entry name" value="Restrct_endonuc_typeI_TRD"/>
</dbReference>
<feature type="domain" description="Type I restriction modification DNA specificity" evidence="4">
    <location>
        <begin position="2"/>
        <end position="108"/>
    </location>
</feature>
<reference evidence="5 6" key="1">
    <citation type="submission" date="2019-01" db="EMBL/GenBank/DDBJ databases">
        <authorList>
            <consortium name="Pathogen Informatics"/>
        </authorList>
    </citation>
    <scope>NUCLEOTIDE SEQUENCE [LARGE SCALE GENOMIC DNA]</scope>
    <source>
        <strain evidence="5 6">NCTC10179</strain>
    </source>
</reference>
<organism evidence="5 6">
    <name type="scientific">Mycoplasmopsis columboralis</name>
    <dbReference type="NCBI Taxonomy" id="171282"/>
    <lineage>
        <taxon>Bacteria</taxon>
        <taxon>Bacillati</taxon>
        <taxon>Mycoplasmatota</taxon>
        <taxon>Mycoplasmoidales</taxon>
        <taxon>Metamycoplasmataceae</taxon>
        <taxon>Mycoplasmopsis</taxon>
    </lineage>
</organism>
<dbReference type="CDD" id="cd17255">
    <property type="entry name" value="RMtype1_S_Fco49512ORF2615P-TRD2-CR2_like"/>
    <property type="match status" value="1"/>
</dbReference>
<keyword evidence="5" id="KW-0255">Endonuclease</keyword>
<dbReference type="Proteomes" id="UP000289497">
    <property type="component" value="Chromosome"/>
</dbReference>
<dbReference type="AlphaFoldDB" id="A0A449B7L5"/>
<dbReference type="GO" id="GO:0009307">
    <property type="term" value="P:DNA restriction-modification system"/>
    <property type="evidence" value="ECO:0007669"/>
    <property type="project" value="UniProtKB-KW"/>
</dbReference>
<dbReference type="KEGG" id="mcou:NCTC10179_00784"/>